<dbReference type="CDD" id="cd22343">
    <property type="entry name" value="PDDEXK_lambda_exonuclease-like"/>
    <property type="match status" value="1"/>
</dbReference>
<organism evidence="3">
    <name type="scientific">uncultured Caudovirales phage</name>
    <dbReference type="NCBI Taxonomy" id="2100421"/>
    <lineage>
        <taxon>Viruses</taxon>
        <taxon>Duplodnaviria</taxon>
        <taxon>Heunggongvirae</taxon>
        <taxon>Uroviricota</taxon>
        <taxon>Caudoviricetes</taxon>
        <taxon>Peduoviridae</taxon>
        <taxon>Maltschvirus</taxon>
        <taxon>Maltschvirus maltsch</taxon>
    </lineage>
</organism>
<sequence>MSGASTTPVSSPLTNTLQRTPEWFKDREGKLTASSFGQAAGLGPASRQQLWRRNMGLETFEGNVATQWGETHEVDGVTQYQTHCMDKDQAAPELVGFIQHPTMAWLGGSPDLFIGPDGMGEVKCPFAQQIYPEIPPYYMAQMQGLLQITDRQWCDFIVWTPAALSVRRVHRSNDYWDWLHFRLADFWTWQLAQIEPPRERKQAPPADIPMLVEDEQIFKLEGNE</sequence>
<dbReference type="PANTHER" id="PTHR46609">
    <property type="entry name" value="EXONUCLEASE, PHAGE-TYPE/RECB, C-TERMINAL DOMAIN-CONTAINING PROTEIN"/>
    <property type="match status" value="1"/>
</dbReference>
<evidence type="ECO:0000313" key="3">
    <source>
        <dbReference type="EMBL" id="CAB4195659.1"/>
    </source>
</evidence>
<dbReference type="EMBL" id="LR797250">
    <property type="protein sequence ID" value="CAB4195659.1"/>
    <property type="molecule type" value="Genomic_DNA"/>
</dbReference>
<reference evidence="3" key="1">
    <citation type="submission" date="2020-05" db="EMBL/GenBank/DDBJ databases">
        <authorList>
            <person name="Chiriac C."/>
            <person name="Salcher M."/>
            <person name="Ghai R."/>
            <person name="Kavagutti S V."/>
        </authorList>
    </citation>
    <scope>NUCLEOTIDE SEQUENCE</scope>
</reference>
<keyword evidence="3" id="KW-0540">Nuclease</keyword>
<evidence type="ECO:0000259" key="2">
    <source>
        <dbReference type="Pfam" id="PF09588"/>
    </source>
</evidence>
<dbReference type="InterPro" id="IPR051703">
    <property type="entry name" value="NF-kappa-B_Signaling_Reg"/>
</dbReference>
<dbReference type="Pfam" id="PF09588">
    <property type="entry name" value="YqaJ"/>
    <property type="match status" value="1"/>
</dbReference>
<dbReference type="GO" id="GO:0004519">
    <property type="term" value="F:endonuclease activity"/>
    <property type="evidence" value="ECO:0007669"/>
    <property type="project" value="UniProtKB-KW"/>
</dbReference>
<dbReference type="SUPFAM" id="SSF52980">
    <property type="entry name" value="Restriction endonuclease-like"/>
    <property type="match status" value="1"/>
</dbReference>
<name>A0A6J5RF50_9CAUD</name>
<accession>A0A6J5RF50</accession>
<evidence type="ECO:0000256" key="1">
    <source>
        <dbReference type="SAM" id="MobiDB-lite"/>
    </source>
</evidence>
<gene>
    <name evidence="3" type="ORF">UFOVP1298_33</name>
</gene>
<dbReference type="PANTHER" id="PTHR46609:SF6">
    <property type="entry name" value="EXONUCLEASE, PHAGE-TYPE_RECB, C-TERMINAL DOMAIN-CONTAINING PROTEIN-RELATED"/>
    <property type="match status" value="1"/>
</dbReference>
<keyword evidence="3" id="KW-0378">Hydrolase</keyword>
<proteinExistence type="predicted"/>
<dbReference type="InterPro" id="IPR019080">
    <property type="entry name" value="YqaJ_viral_recombinase"/>
</dbReference>
<feature type="domain" description="YqaJ viral recombinase" evidence="2">
    <location>
        <begin position="22"/>
        <end position="151"/>
    </location>
</feature>
<feature type="region of interest" description="Disordered" evidence="1">
    <location>
        <begin position="1"/>
        <end position="21"/>
    </location>
</feature>
<dbReference type="InterPro" id="IPR011335">
    <property type="entry name" value="Restrct_endonuc-II-like"/>
</dbReference>
<dbReference type="InterPro" id="IPR011604">
    <property type="entry name" value="PDDEXK-like_dom_sf"/>
</dbReference>
<protein>
    <submittedName>
        <fullName evidence="3">Phage_rel_nuc, putative phage-type endonuclease</fullName>
    </submittedName>
</protein>
<keyword evidence="3" id="KW-0255">Endonuclease</keyword>
<feature type="compositionally biased region" description="Polar residues" evidence="1">
    <location>
        <begin position="1"/>
        <end position="19"/>
    </location>
</feature>
<dbReference type="Gene3D" id="3.90.320.10">
    <property type="match status" value="1"/>
</dbReference>